<keyword evidence="2 3" id="KW-0501">Molybdenum cofactor biosynthesis</keyword>
<dbReference type="SUPFAM" id="SSF53927">
    <property type="entry name" value="Cytidine deaminase-like"/>
    <property type="match status" value="2"/>
</dbReference>
<dbReference type="NCBIfam" id="NF001943">
    <property type="entry name" value="PRK00724.1-2"/>
    <property type="match status" value="1"/>
</dbReference>
<gene>
    <name evidence="3 5" type="primary">fdhD</name>
    <name evidence="5" type="ORF">Cba03nite_60980</name>
</gene>
<organism evidence="5 6">
    <name type="scientific">Catellatospora bangladeshensis</name>
    <dbReference type="NCBI Taxonomy" id="310355"/>
    <lineage>
        <taxon>Bacteria</taxon>
        <taxon>Bacillati</taxon>
        <taxon>Actinomycetota</taxon>
        <taxon>Actinomycetes</taxon>
        <taxon>Micromonosporales</taxon>
        <taxon>Micromonosporaceae</taxon>
        <taxon>Catellatospora</taxon>
    </lineage>
</organism>
<dbReference type="HAMAP" id="MF_00187">
    <property type="entry name" value="FdhD"/>
    <property type="match status" value="1"/>
</dbReference>
<dbReference type="PANTHER" id="PTHR30592">
    <property type="entry name" value="FORMATE DEHYDROGENASE"/>
    <property type="match status" value="1"/>
</dbReference>
<comment type="caution">
    <text evidence="5">The sequence shown here is derived from an EMBL/GenBank/DDBJ whole genome shotgun (WGS) entry which is preliminary data.</text>
</comment>
<keyword evidence="1 3" id="KW-0963">Cytoplasm</keyword>
<dbReference type="GO" id="GO:0097163">
    <property type="term" value="F:sulfur carrier activity"/>
    <property type="evidence" value="ECO:0007669"/>
    <property type="project" value="UniProtKB-UniRule"/>
</dbReference>
<evidence type="ECO:0000256" key="4">
    <source>
        <dbReference type="SAM" id="MobiDB-lite"/>
    </source>
</evidence>
<dbReference type="AlphaFoldDB" id="A0A8J3JLM1"/>
<dbReference type="RefSeq" id="WP_203753496.1">
    <property type="nucleotide sequence ID" value="NZ_BONF01000040.1"/>
</dbReference>
<dbReference type="Gene3D" id="3.10.20.10">
    <property type="match status" value="1"/>
</dbReference>
<evidence type="ECO:0000256" key="3">
    <source>
        <dbReference type="HAMAP-Rule" id="MF_00187"/>
    </source>
</evidence>
<comment type="similarity">
    <text evidence="3">Belongs to the FdhD family.</text>
</comment>
<evidence type="ECO:0000256" key="2">
    <source>
        <dbReference type="ARBA" id="ARBA00023150"/>
    </source>
</evidence>
<evidence type="ECO:0000256" key="1">
    <source>
        <dbReference type="ARBA" id="ARBA00022490"/>
    </source>
</evidence>
<dbReference type="Proteomes" id="UP000601223">
    <property type="component" value="Unassembled WGS sequence"/>
</dbReference>
<accession>A0A8J3JLM1</accession>
<feature type="active site" description="Cysteine persulfide intermediate" evidence="3">
    <location>
        <position position="173"/>
    </location>
</feature>
<proteinExistence type="inferred from homology"/>
<dbReference type="GO" id="GO:0005737">
    <property type="term" value="C:cytoplasm"/>
    <property type="evidence" value="ECO:0007669"/>
    <property type="project" value="UniProtKB-SubCell"/>
</dbReference>
<comment type="subcellular location">
    <subcellularLocation>
        <location evidence="3">Cytoplasm</location>
    </subcellularLocation>
</comment>
<dbReference type="InterPro" id="IPR003786">
    <property type="entry name" value="FdhD"/>
</dbReference>
<dbReference type="InterPro" id="IPR016193">
    <property type="entry name" value="Cytidine_deaminase-like"/>
</dbReference>
<evidence type="ECO:0000313" key="6">
    <source>
        <dbReference type="Proteomes" id="UP000601223"/>
    </source>
</evidence>
<dbReference type="PANTHER" id="PTHR30592:SF1">
    <property type="entry name" value="SULFUR CARRIER PROTEIN FDHD"/>
    <property type="match status" value="1"/>
</dbReference>
<evidence type="ECO:0000313" key="5">
    <source>
        <dbReference type="EMBL" id="GIF84749.1"/>
    </source>
</evidence>
<dbReference type="EMBL" id="BONF01000040">
    <property type="protein sequence ID" value="GIF84749.1"/>
    <property type="molecule type" value="Genomic_DNA"/>
</dbReference>
<keyword evidence="6" id="KW-1185">Reference proteome</keyword>
<sequence>MGAASSRRQVTRIDLGGSAPLRRQDTLTAEEPLEIRVGHRRGPRPPLAVTMRTPGDELDLALGFLLTEGVITHPSDVLTAQLCGDERKGTFVGSRQRDEQRLSTLSVEEGHLLNASQVTGGSRPGIAPEPVGGGLLDARPPAGTYNVVDVVLADHVAPPDAGVERNFYTTSSCGVCGKASIDAIRTRSRFDVAADPVTVGARVLAGLPDRLRAAQRTFERTGGLHAAGLFTTTGELVAVREDVGRHNAVDKLIGMQLRAGRLPLAGHVLLVSGRASFELTQKAWMAGISVMAAVSAPSTLAVDLAEEAGMTLVGFLRGQTMNVYAGQQRILA</sequence>
<dbReference type="GO" id="GO:0006777">
    <property type="term" value="P:Mo-molybdopterin cofactor biosynthetic process"/>
    <property type="evidence" value="ECO:0007669"/>
    <property type="project" value="UniProtKB-UniRule"/>
</dbReference>
<protein>
    <recommendedName>
        <fullName evidence="3">Sulfur carrier protein FdhD</fullName>
    </recommendedName>
</protein>
<dbReference type="Gene3D" id="3.40.140.10">
    <property type="entry name" value="Cytidine Deaminase, domain 2"/>
    <property type="match status" value="1"/>
</dbReference>
<comment type="caution">
    <text evidence="3">Lacks conserved residue(s) required for the propagation of feature annotation.</text>
</comment>
<dbReference type="Pfam" id="PF02634">
    <property type="entry name" value="FdhD-NarQ"/>
    <property type="match status" value="2"/>
</dbReference>
<feature type="region of interest" description="Disordered" evidence="4">
    <location>
        <begin position="1"/>
        <end position="27"/>
    </location>
</feature>
<reference evidence="5 6" key="1">
    <citation type="submission" date="2021-01" db="EMBL/GenBank/DDBJ databases">
        <title>Whole genome shotgun sequence of Catellatospora bangladeshensis NBRC 107357.</title>
        <authorList>
            <person name="Komaki H."/>
            <person name="Tamura T."/>
        </authorList>
    </citation>
    <scope>NUCLEOTIDE SEQUENCE [LARGE SCALE GENOMIC DNA]</scope>
    <source>
        <strain evidence="5 6">NBRC 107357</strain>
    </source>
</reference>
<name>A0A8J3JLM1_9ACTN</name>
<comment type="function">
    <text evidence="3">Required for formate dehydrogenase (FDH) activity. Acts as a sulfur carrier protein that transfers sulfur from IscS to the molybdenum cofactor prior to its insertion into FDH.</text>
</comment>
<dbReference type="GO" id="GO:0016783">
    <property type="term" value="F:sulfurtransferase activity"/>
    <property type="evidence" value="ECO:0007669"/>
    <property type="project" value="InterPro"/>
</dbReference>